<gene>
    <name evidence="1" type="ORF">HPB50_004572</name>
</gene>
<proteinExistence type="predicted"/>
<evidence type="ECO:0000313" key="1">
    <source>
        <dbReference type="EMBL" id="KAH6935199.1"/>
    </source>
</evidence>
<evidence type="ECO:0000313" key="2">
    <source>
        <dbReference type="Proteomes" id="UP000821845"/>
    </source>
</evidence>
<reference evidence="1" key="1">
    <citation type="submission" date="2020-05" db="EMBL/GenBank/DDBJ databases">
        <title>Large-scale comparative analyses of tick genomes elucidate their genetic diversity and vector capacities.</title>
        <authorList>
            <person name="Jia N."/>
            <person name="Wang J."/>
            <person name="Shi W."/>
            <person name="Du L."/>
            <person name="Sun Y."/>
            <person name="Zhan W."/>
            <person name="Jiang J."/>
            <person name="Wang Q."/>
            <person name="Zhang B."/>
            <person name="Ji P."/>
            <person name="Sakyi L.B."/>
            <person name="Cui X."/>
            <person name="Yuan T."/>
            <person name="Jiang B."/>
            <person name="Yang W."/>
            <person name="Lam T.T.-Y."/>
            <person name="Chang Q."/>
            <person name="Ding S."/>
            <person name="Wang X."/>
            <person name="Zhu J."/>
            <person name="Ruan X."/>
            <person name="Zhao L."/>
            <person name="Wei J."/>
            <person name="Que T."/>
            <person name="Du C."/>
            <person name="Cheng J."/>
            <person name="Dai P."/>
            <person name="Han X."/>
            <person name="Huang E."/>
            <person name="Gao Y."/>
            <person name="Liu J."/>
            <person name="Shao H."/>
            <person name="Ye R."/>
            <person name="Li L."/>
            <person name="Wei W."/>
            <person name="Wang X."/>
            <person name="Wang C."/>
            <person name="Yang T."/>
            <person name="Huo Q."/>
            <person name="Li W."/>
            <person name="Guo W."/>
            <person name="Chen H."/>
            <person name="Zhou L."/>
            <person name="Ni X."/>
            <person name="Tian J."/>
            <person name="Zhou Y."/>
            <person name="Sheng Y."/>
            <person name="Liu T."/>
            <person name="Pan Y."/>
            <person name="Xia L."/>
            <person name="Li J."/>
            <person name="Zhao F."/>
            <person name="Cao W."/>
        </authorList>
    </citation>
    <scope>NUCLEOTIDE SEQUENCE</scope>
    <source>
        <strain evidence="1">Hyas-2018</strain>
    </source>
</reference>
<name>A0ACB7SRA4_HYAAI</name>
<keyword evidence="2" id="KW-1185">Reference proteome</keyword>
<sequence length="122" mass="13364">MLGNSSESRSSSSASLRDAHRSLHDVCIRHSKSDPVLVTLSHNSPLPRCSEQDSCWDSIEDLAQQHLLAQGADAVTLEGLKNHYNSCFTIRSAWPGTTDDDVVLSLVSKGKLEKRSSDAWLT</sequence>
<organism evidence="1 2">
    <name type="scientific">Hyalomma asiaticum</name>
    <name type="common">Tick</name>
    <dbReference type="NCBI Taxonomy" id="266040"/>
    <lineage>
        <taxon>Eukaryota</taxon>
        <taxon>Metazoa</taxon>
        <taxon>Ecdysozoa</taxon>
        <taxon>Arthropoda</taxon>
        <taxon>Chelicerata</taxon>
        <taxon>Arachnida</taxon>
        <taxon>Acari</taxon>
        <taxon>Parasitiformes</taxon>
        <taxon>Ixodida</taxon>
        <taxon>Ixodoidea</taxon>
        <taxon>Ixodidae</taxon>
        <taxon>Hyalomminae</taxon>
        <taxon>Hyalomma</taxon>
    </lineage>
</organism>
<dbReference type="Proteomes" id="UP000821845">
    <property type="component" value="Chromosome 3"/>
</dbReference>
<comment type="caution">
    <text evidence="1">The sequence shown here is derived from an EMBL/GenBank/DDBJ whole genome shotgun (WGS) entry which is preliminary data.</text>
</comment>
<dbReference type="EMBL" id="CM023483">
    <property type="protein sequence ID" value="KAH6935199.1"/>
    <property type="molecule type" value="Genomic_DNA"/>
</dbReference>
<accession>A0ACB7SRA4</accession>
<protein>
    <submittedName>
        <fullName evidence="1">Uncharacterized protein</fullName>
    </submittedName>
</protein>